<protein>
    <submittedName>
        <fullName evidence="1">Uncharacterized protein</fullName>
    </submittedName>
</protein>
<reference evidence="1" key="1">
    <citation type="submission" date="2014-11" db="EMBL/GenBank/DDBJ databases">
        <authorList>
            <person name="Amaro Gonzalez C."/>
        </authorList>
    </citation>
    <scope>NUCLEOTIDE SEQUENCE</scope>
</reference>
<reference evidence="1" key="2">
    <citation type="journal article" date="2015" name="Fish Shellfish Immunol.">
        <title>Early steps in the European eel (Anguilla anguilla)-Vibrio vulnificus interaction in the gills: Role of the RtxA13 toxin.</title>
        <authorList>
            <person name="Callol A."/>
            <person name="Pajuelo D."/>
            <person name="Ebbesson L."/>
            <person name="Teles M."/>
            <person name="MacKenzie S."/>
            <person name="Amaro C."/>
        </authorList>
    </citation>
    <scope>NUCLEOTIDE SEQUENCE</scope>
</reference>
<evidence type="ECO:0000313" key="1">
    <source>
        <dbReference type="EMBL" id="JAH61123.1"/>
    </source>
</evidence>
<accession>A0A0E9U836</accession>
<organism evidence="1">
    <name type="scientific">Anguilla anguilla</name>
    <name type="common">European freshwater eel</name>
    <name type="synonym">Muraena anguilla</name>
    <dbReference type="NCBI Taxonomy" id="7936"/>
    <lineage>
        <taxon>Eukaryota</taxon>
        <taxon>Metazoa</taxon>
        <taxon>Chordata</taxon>
        <taxon>Craniata</taxon>
        <taxon>Vertebrata</taxon>
        <taxon>Euteleostomi</taxon>
        <taxon>Actinopterygii</taxon>
        <taxon>Neopterygii</taxon>
        <taxon>Teleostei</taxon>
        <taxon>Anguilliformes</taxon>
        <taxon>Anguillidae</taxon>
        <taxon>Anguilla</taxon>
    </lineage>
</organism>
<sequence>MHAALLILYLTDTLPRGTRIGCAYMFLQTNLWSRALAAQKYTLDCAPHGIQTGNLLIEFSSH</sequence>
<proteinExistence type="predicted"/>
<name>A0A0E9U836_ANGAN</name>
<dbReference type="AlphaFoldDB" id="A0A0E9U836"/>
<dbReference type="EMBL" id="GBXM01047454">
    <property type="protein sequence ID" value="JAH61123.1"/>
    <property type="molecule type" value="Transcribed_RNA"/>
</dbReference>